<name>A0ACC2CI28_DIPCM</name>
<gene>
    <name evidence="1" type="ORF">O6H91_10G067300</name>
</gene>
<protein>
    <submittedName>
        <fullName evidence="1">Uncharacterized protein</fullName>
    </submittedName>
</protein>
<accession>A0ACC2CI28</accession>
<evidence type="ECO:0000313" key="1">
    <source>
        <dbReference type="EMBL" id="KAJ7541610.1"/>
    </source>
</evidence>
<sequence length="413" mass="44919">MAAIFHNAASLPSSSASSSSSAAGRLFCTFIPCQQSSFLPEPQMGASSLTTSSANGLCQFPSTKNVLRGPRRLRLACEAPEVEKLDNKHEKAIIAITGATGFIGTRLVQTLVAGGHEVRVLTHSASNARSLFSGNMYRRVIIAEENDWPQFVQGSTGVINLAGPPISTRWNAEVKAKIKTARIEVTKKVVEAINRTPQELRPSVLVSATAVGYYGTSENYTFDETSPSGNDYLSEVCREWEATAEKVDSTVRLVLVRIGVVLDKDGGALAKMLPIFKAFAGGPLGSGKQWFSWIHRDDLVSLLVEALSNPAYKGVINGTAPNPVRMGEMCNRLGVVLGRPSWLPVPEIALKAILGEGAFVVLEGQRVIPKKAQELGFDFKYRYVADALKIRRRHENTTLYMDLPTDINIVEEQ</sequence>
<proteinExistence type="predicted"/>
<organism evidence="1 2">
    <name type="scientific">Diphasiastrum complanatum</name>
    <name type="common">Issler's clubmoss</name>
    <name type="synonym">Lycopodium complanatum</name>
    <dbReference type="NCBI Taxonomy" id="34168"/>
    <lineage>
        <taxon>Eukaryota</taxon>
        <taxon>Viridiplantae</taxon>
        <taxon>Streptophyta</taxon>
        <taxon>Embryophyta</taxon>
        <taxon>Tracheophyta</taxon>
        <taxon>Lycopodiopsida</taxon>
        <taxon>Lycopodiales</taxon>
        <taxon>Lycopodiaceae</taxon>
        <taxon>Lycopodioideae</taxon>
        <taxon>Diphasiastrum</taxon>
    </lineage>
</organism>
<evidence type="ECO:0000313" key="2">
    <source>
        <dbReference type="Proteomes" id="UP001162992"/>
    </source>
</evidence>
<keyword evidence="2" id="KW-1185">Reference proteome</keyword>
<dbReference type="EMBL" id="CM055101">
    <property type="protein sequence ID" value="KAJ7541610.1"/>
    <property type="molecule type" value="Genomic_DNA"/>
</dbReference>
<reference evidence="2" key="1">
    <citation type="journal article" date="2024" name="Proc. Natl. Acad. Sci. U.S.A.">
        <title>Extraordinary preservation of gene collinearity over three hundred million years revealed in homosporous lycophytes.</title>
        <authorList>
            <person name="Li C."/>
            <person name="Wickell D."/>
            <person name="Kuo L.Y."/>
            <person name="Chen X."/>
            <person name="Nie B."/>
            <person name="Liao X."/>
            <person name="Peng D."/>
            <person name="Ji J."/>
            <person name="Jenkins J."/>
            <person name="Williams M."/>
            <person name="Shu S."/>
            <person name="Plott C."/>
            <person name="Barry K."/>
            <person name="Rajasekar S."/>
            <person name="Grimwood J."/>
            <person name="Han X."/>
            <person name="Sun S."/>
            <person name="Hou Z."/>
            <person name="He W."/>
            <person name="Dai G."/>
            <person name="Sun C."/>
            <person name="Schmutz J."/>
            <person name="Leebens-Mack J.H."/>
            <person name="Li F.W."/>
            <person name="Wang L."/>
        </authorList>
    </citation>
    <scope>NUCLEOTIDE SEQUENCE [LARGE SCALE GENOMIC DNA]</scope>
    <source>
        <strain evidence="2">cv. PW_Plant_1</strain>
    </source>
</reference>
<comment type="caution">
    <text evidence="1">The sequence shown here is derived from an EMBL/GenBank/DDBJ whole genome shotgun (WGS) entry which is preliminary data.</text>
</comment>
<dbReference type="Proteomes" id="UP001162992">
    <property type="component" value="Chromosome 10"/>
</dbReference>